<name>A0A1H0ZX41_9ACTN</name>
<dbReference type="InterPro" id="IPR058548">
    <property type="entry name" value="MlaB-like_STAS"/>
</dbReference>
<feature type="compositionally biased region" description="Basic and acidic residues" evidence="1">
    <location>
        <begin position="109"/>
        <end position="120"/>
    </location>
</feature>
<organism evidence="3 4">
    <name type="scientific">Thermostaphylospora chromogena</name>
    <dbReference type="NCBI Taxonomy" id="35622"/>
    <lineage>
        <taxon>Bacteria</taxon>
        <taxon>Bacillati</taxon>
        <taxon>Actinomycetota</taxon>
        <taxon>Actinomycetes</taxon>
        <taxon>Streptosporangiales</taxon>
        <taxon>Thermomonosporaceae</taxon>
        <taxon>Thermostaphylospora</taxon>
    </lineage>
</organism>
<protein>
    <submittedName>
        <fullName evidence="3">Anti-anti-sigma factor</fullName>
    </submittedName>
</protein>
<feature type="domain" description="STAS" evidence="2">
    <location>
        <begin position="21"/>
        <end position="98"/>
    </location>
</feature>
<keyword evidence="4" id="KW-1185">Reference proteome</keyword>
<evidence type="ECO:0000259" key="2">
    <source>
        <dbReference type="PROSITE" id="PS50801"/>
    </source>
</evidence>
<dbReference type="Proteomes" id="UP000217103">
    <property type="component" value="Unassembled WGS sequence"/>
</dbReference>
<dbReference type="CDD" id="cd07043">
    <property type="entry name" value="STAS_anti-anti-sigma_factors"/>
    <property type="match status" value="1"/>
</dbReference>
<dbReference type="Pfam" id="PF13466">
    <property type="entry name" value="STAS_2"/>
    <property type="match status" value="1"/>
</dbReference>
<dbReference type="STRING" id="35622.SAMN04489764_0185"/>
<dbReference type="EMBL" id="FNKK01000002">
    <property type="protein sequence ID" value="SDQ31801.1"/>
    <property type="molecule type" value="Genomic_DNA"/>
</dbReference>
<evidence type="ECO:0000313" key="4">
    <source>
        <dbReference type="Proteomes" id="UP000217103"/>
    </source>
</evidence>
<dbReference type="PROSITE" id="PS50801">
    <property type="entry name" value="STAS"/>
    <property type="match status" value="1"/>
</dbReference>
<reference evidence="3 4" key="1">
    <citation type="submission" date="2016-10" db="EMBL/GenBank/DDBJ databases">
        <authorList>
            <person name="de Groot N.N."/>
        </authorList>
    </citation>
    <scope>NUCLEOTIDE SEQUENCE [LARGE SCALE GENOMIC DNA]</scope>
    <source>
        <strain evidence="3 4">DSM 43794</strain>
    </source>
</reference>
<feature type="region of interest" description="Disordered" evidence="1">
    <location>
        <begin position="103"/>
        <end position="126"/>
    </location>
</feature>
<evidence type="ECO:0000313" key="3">
    <source>
        <dbReference type="EMBL" id="SDQ31801.1"/>
    </source>
</evidence>
<evidence type="ECO:0000256" key="1">
    <source>
        <dbReference type="SAM" id="MobiDB-lite"/>
    </source>
</evidence>
<dbReference type="InterPro" id="IPR036513">
    <property type="entry name" value="STAS_dom_sf"/>
</dbReference>
<dbReference type="Gene3D" id="3.30.750.24">
    <property type="entry name" value="STAS domain"/>
    <property type="match status" value="1"/>
</dbReference>
<dbReference type="AlphaFoldDB" id="A0A1H0ZX41"/>
<accession>A0A1H0ZX41</accession>
<dbReference type="SUPFAM" id="SSF52091">
    <property type="entry name" value="SpoIIaa-like"/>
    <property type="match status" value="1"/>
</dbReference>
<proteinExistence type="predicted"/>
<dbReference type="RefSeq" id="WP_165634675.1">
    <property type="nucleotide sequence ID" value="NZ_FNKK01000002.1"/>
</dbReference>
<dbReference type="InterPro" id="IPR002645">
    <property type="entry name" value="STAS_dom"/>
</dbReference>
<gene>
    <name evidence="3" type="ORF">SAMN04489764_0185</name>
</gene>
<sequence>MSVEFENGLLRIIRTADPYGLRVEGAVDHSTVTVFGESLERIVKATRQDVHADLGGVRFIDVAGVRTLVSIAGRLEDGRALVLDPVPWHVRHLLHLAGWDAAPGLRLPRSRDGAPGEDGGRAAGGD</sequence>